<dbReference type="RefSeq" id="WP_157482222.1">
    <property type="nucleotide sequence ID" value="NZ_JAZDQD010000001.1"/>
</dbReference>
<dbReference type="InterPro" id="IPR008557">
    <property type="entry name" value="PhoX"/>
</dbReference>
<feature type="domain" description="PKD" evidence="3">
    <location>
        <begin position="669"/>
        <end position="737"/>
    </location>
</feature>
<evidence type="ECO:0000256" key="1">
    <source>
        <dbReference type="ARBA" id="ARBA00022729"/>
    </source>
</evidence>
<dbReference type="InterPro" id="IPR000601">
    <property type="entry name" value="PKD_dom"/>
</dbReference>
<sequence>MKKSLLSLCLLFSLWSFAVISFNVEPISATAPASAPEAKATPAKKEVAAKKSTAVKAAAMLPPLTPANYPLSKDSEWAYFDLGTSLDATTWAETTYDVSAWATGQGPLGYGDATKTVISYGPDSGNKYITSYFVRDLNVTLAEVADMVEFGIRRDDGVIVYVNGVEVIRDNMPAGDVNYLTHSSGIVDGADEKRFQVFHLSKTIFNEGVNRIAVEMHNRDGQSSDLGFDMYIKDAPAEFVCEEGHIGCFTSIDPTAQTTNLIIPTEHKFQLLFKQGDAYMDGSGNVPGNHDFTGYIAIEGSSEQGYLSVNHENNPGGVSIVDMHLDTDTNLWVIDNSQPVEFQNDDLVTTIRNCSGGVTPWGTIITAEENTSGGDANSDGYQDVGWLVEIDPVTAAVKDYGNNKQEKLWAMGRMNHENVVVSADGTTAYYGEDGGTNCVYKFVADTPGDLTSGTVYVLSLDTGLSSNEPTSSTATWIEVANETAEDRNNLTANAATAGGTAFSGVEDCEISPIDGKIYFTAKGLDRVYRFTDNGETVSDFETFVGGMSYEIETANGVVTEQWGDGNDNLTFDDKGNLWVLQDGGLNYIWVIRPNHSQGAPQVLLHSSMPAGSEPTGLTFTPDFKYGFFSVQHPDNGNTAQVDATFGEVNFNASASVVIANRSQLGIQAPVADFSANEVTVEEGEVVTFTDLSTNNPTSWMWTFEGGEPATSTDASPVVTYAEAGTYNVTLVSTNVAGDSEAELKEEYIIVEEALGIDTPNQLKGIVSLYPNPTKGQVTLELNDEAGNNVLVEVYDMLGRKVVVKETQSLGGTQKIDLNLTQLNGEQVFIINVTVGEKTGTYKMIKVN</sequence>
<evidence type="ECO:0000259" key="3">
    <source>
        <dbReference type="PROSITE" id="PS50093"/>
    </source>
</evidence>
<dbReference type="SUPFAM" id="SSF49299">
    <property type="entry name" value="PKD domain"/>
    <property type="match status" value="1"/>
</dbReference>
<dbReference type="SMART" id="SM00089">
    <property type="entry name" value="PKD"/>
    <property type="match status" value="1"/>
</dbReference>
<keyword evidence="1 2" id="KW-0732">Signal</keyword>
<evidence type="ECO:0000313" key="5">
    <source>
        <dbReference type="Proteomes" id="UP000433945"/>
    </source>
</evidence>
<evidence type="ECO:0000313" key="4">
    <source>
        <dbReference type="EMBL" id="MUV03292.1"/>
    </source>
</evidence>
<gene>
    <name evidence="4" type="ORF">GN157_06175</name>
</gene>
<dbReference type="NCBIfam" id="TIGR04183">
    <property type="entry name" value="Por_Secre_tail"/>
    <property type="match status" value="1"/>
</dbReference>
<dbReference type="InterPro" id="IPR035986">
    <property type="entry name" value="PKD_dom_sf"/>
</dbReference>
<dbReference type="InterPro" id="IPR013783">
    <property type="entry name" value="Ig-like_fold"/>
</dbReference>
<dbReference type="Gene3D" id="2.60.40.10">
    <property type="entry name" value="Immunoglobulins"/>
    <property type="match status" value="1"/>
</dbReference>
<name>A0A6N8HAI7_9FLAO</name>
<dbReference type="InterPro" id="IPR022409">
    <property type="entry name" value="PKD/Chitinase_dom"/>
</dbReference>
<feature type="chain" id="PRO_5026914539" evidence="2">
    <location>
        <begin position="19"/>
        <end position="847"/>
    </location>
</feature>
<dbReference type="CDD" id="cd00146">
    <property type="entry name" value="PKD"/>
    <property type="match status" value="1"/>
</dbReference>
<dbReference type="Pfam" id="PF18962">
    <property type="entry name" value="Por_Secre_tail"/>
    <property type="match status" value="1"/>
</dbReference>
<dbReference type="PANTHER" id="PTHR35399:SF2">
    <property type="entry name" value="DUF839 DOMAIN-CONTAINING PROTEIN"/>
    <property type="match status" value="1"/>
</dbReference>
<dbReference type="AlphaFoldDB" id="A0A6N8HAI7"/>
<dbReference type="Pfam" id="PF18911">
    <property type="entry name" value="PKD_4"/>
    <property type="match status" value="1"/>
</dbReference>
<reference evidence="4 5" key="1">
    <citation type="submission" date="2019-12" db="EMBL/GenBank/DDBJ databases">
        <authorList>
            <person name="Sun J.-Q."/>
        </authorList>
    </citation>
    <scope>NUCLEOTIDE SEQUENCE [LARGE SCALE GENOMIC DNA]</scope>
    <source>
        <strain evidence="4 5">JCM 17928</strain>
    </source>
</reference>
<evidence type="ECO:0000256" key="2">
    <source>
        <dbReference type="SAM" id="SignalP"/>
    </source>
</evidence>
<dbReference type="PANTHER" id="PTHR35399">
    <property type="entry name" value="SLR8030 PROTEIN"/>
    <property type="match status" value="1"/>
</dbReference>
<dbReference type="Proteomes" id="UP000433945">
    <property type="component" value="Unassembled WGS sequence"/>
</dbReference>
<dbReference type="PROSITE" id="PS50093">
    <property type="entry name" value="PKD"/>
    <property type="match status" value="1"/>
</dbReference>
<dbReference type="SUPFAM" id="SSF63825">
    <property type="entry name" value="YWTD domain"/>
    <property type="match status" value="1"/>
</dbReference>
<proteinExistence type="predicted"/>
<feature type="signal peptide" evidence="2">
    <location>
        <begin position="1"/>
        <end position="18"/>
    </location>
</feature>
<dbReference type="OrthoDB" id="9801383at2"/>
<organism evidence="4 5">
    <name type="scientific">Flavobacterium rakeshii</name>
    <dbReference type="NCBI Taxonomy" id="1038845"/>
    <lineage>
        <taxon>Bacteria</taxon>
        <taxon>Pseudomonadati</taxon>
        <taxon>Bacteroidota</taxon>
        <taxon>Flavobacteriia</taxon>
        <taxon>Flavobacteriales</taxon>
        <taxon>Flavobacteriaceae</taxon>
        <taxon>Flavobacterium</taxon>
    </lineage>
</organism>
<dbReference type="EMBL" id="WOWP01000016">
    <property type="protein sequence ID" value="MUV03292.1"/>
    <property type="molecule type" value="Genomic_DNA"/>
</dbReference>
<dbReference type="InterPro" id="IPR026444">
    <property type="entry name" value="Secre_tail"/>
</dbReference>
<dbReference type="Pfam" id="PF05787">
    <property type="entry name" value="PhoX"/>
    <property type="match status" value="1"/>
</dbReference>
<dbReference type="Gene3D" id="2.60.120.260">
    <property type="entry name" value="Galactose-binding domain-like"/>
    <property type="match status" value="1"/>
</dbReference>
<keyword evidence="5" id="KW-1185">Reference proteome</keyword>
<protein>
    <submittedName>
        <fullName evidence="4">DUF839 domain-containing protein</fullName>
    </submittedName>
</protein>
<accession>A0A6N8HAI7</accession>
<comment type="caution">
    <text evidence="4">The sequence shown here is derived from an EMBL/GenBank/DDBJ whole genome shotgun (WGS) entry which is preliminary data.</text>
</comment>